<organism evidence="6 7">
    <name type="scientific">Starmerella bacillaris</name>
    <name type="common">Yeast</name>
    <name type="synonym">Candida zemplinina</name>
    <dbReference type="NCBI Taxonomy" id="1247836"/>
    <lineage>
        <taxon>Eukaryota</taxon>
        <taxon>Fungi</taxon>
        <taxon>Dikarya</taxon>
        <taxon>Ascomycota</taxon>
        <taxon>Saccharomycotina</taxon>
        <taxon>Dipodascomycetes</taxon>
        <taxon>Dipodascales</taxon>
        <taxon>Trichomonascaceae</taxon>
        <taxon>Starmerella</taxon>
    </lineage>
</organism>
<gene>
    <name evidence="6" type="ORF">DASB73_009490</name>
</gene>
<evidence type="ECO:0000259" key="4">
    <source>
        <dbReference type="Pfam" id="PF12584"/>
    </source>
</evidence>
<evidence type="ECO:0000256" key="1">
    <source>
        <dbReference type="ARBA" id="ARBA00004555"/>
    </source>
</evidence>
<dbReference type="InterPro" id="IPR045126">
    <property type="entry name" value="TRAPPC10/Trs130"/>
</dbReference>
<dbReference type="GO" id="GO:0006891">
    <property type="term" value="P:intra-Golgi vesicle-mediated transport"/>
    <property type="evidence" value="ECO:0007669"/>
    <property type="project" value="TreeGrafter"/>
</dbReference>
<feature type="domain" description="TRAPPC10/Trs130 N-terminal" evidence="5">
    <location>
        <begin position="5"/>
        <end position="290"/>
    </location>
</feature>
<dbReference type="InterPro" id="IPR056913">
    <property type="entry name" value="TRAPPC10/Trs130_N"/>
</dbReference>
<reference evidence="6 7" key="1">
    <citation type="journal article" date="2023" name="Elife">
        <title>Identification of key yeast species and microbe-microbe interactions impacting larval growth of Drosophila in the wild.</title>
        <authorList>
            <person name="Mure A."/>
            <person name="Sugiura Y."/>
            <person name="Maeda R."/>
            <person name="Honda K."/>
            <person name="Sakurai N."/>
            <person name="Takahashi Y."/>
            <person name="Watada M."/>
            <person name="Katoh T."/>
            <person name="Gotoh A."/>
            <person name="Gotoh Y."/>
            <person name="Taniguchi I."/>
            <person name="Nakamura K."/>
            <person name="Hayashi T."/>
            <person name="Katayama T."/>
            <person name="Uemura T."/>
            <person name="Hattori Y."/>
        </authorList>
    </citation>
    <scope>NUCLEOTIDE SEQUENCE [LARGE SCALE GENOMIC DNA]</scope>
    <source>
        <strain evidence="6 7">SB-73</strain>
    </source>
</reference>
<dbReference type="EMBL" id="BTGC01000003">
    <property type="protein sequence ID" value="GMM49991.1"/>
    <property type="molecule type" value="Genomic_DNA"/>
</dbReference>
<evidence type="ECO:0000256" key="3">
    <source>
        <dbReference type="ARBA" id="ARBA00023034"/>
    </source>
</evidence>
<comment type="subcellular location">
    <subcellularLocation>
        <location evidence="1">Golgi apparatus</location>
    </subcellularLocation>
</comment>
<dbReference type="Pfam" id="PF23036">
    <property type="entry name" value="TRAPPC10_1st"/>
    <property type="match status" value="1"/>
</dbReference>
<evidence type="ECO:0000313" key="6">
    <source>
        <dbReference type="EMBL" id="GMM49991.1"/>
    </source>
</evidence>
<dbReference type="GO" id="GO:0005829">
    <property type="term" value="C:cytosol"/>
    <property type="evidence" value="ECO:0007669"/>
    <property type="project" value="GOC"/>
</dbReference>
<dbReference type="GO" id="GO:1990071">
    <property type="term" value="C:TRAPPII protein complex"/>
    <property type="evidence" value="ECO:0007669"/>
    <property type="project" value="InterPro"/>
</dbReference>
<dbReference type="GO" id="GO:0034498">
    <property type="term" value="P:early endosome to Golgi transport"/>
    <property type="evidence" value="ECO:0007669"/>
    <property type="project" value="TreeGrafter"/>
</dbReference>
<sequence length="1052" mass="120222">MGAVVAYTDPQGIFTKYESLLDQYLGLLVYLHWQPSVNITIGPTGNGIGTAVRTIPSLKLTFVPEKDKTMPYHQIPGLNPLPLMQILVFEVTSTDIYRHKLRQIGKEWFSKHVDIREPTGHAVVLIHTAKDSDKAVKSIWTRMINEFDEDVCLQLNPEVTQDWMQLRQLIQKQILIAFDQRVVQLNSEARKLNLTMDVPGWNFGQLYAVYESLAWAYESLNLFEDALSIYDSLHQMIIARSKETWDAESKTMDSGFICEKTEVVDLMLSQNASYFDVLRHIIARKINMLVETAISRKQQKDTVVSLADKSVNDSIELALNHLPSLVESLKSTSSDTVALKWSYMASKELFKLTSNVGSSLCRGKGSILLVQRDALQSLGCLKGWRVPGIFNDAEIADLSEEDKKDIDFGIATYDEFVEEFRNLTLQSIKLFKEAQLLRTVNRLSEQLVLMYYAEDDTKNCWKTLSSIDIFEFHQYRPVTKIFEIALSCCEKQNLEESLLDLAYGILKVDTSKEIRERALHFLNKYSDLKVNKNLLSTWLQPSLVPYVMATDKGYFIKLVLSGSLDLHFDSIVVHARSANRYQRDVDMNLEFSSNGSMELYSSKFIEGEIFILGMEAKLKKQVFTHDFKGIRMYMKPLSSSFYASLKLSTDSSMPHRRIELCLRSPVEIEHAKVKLTPSALTLDQDSFEVSRFVEQKLYTNAVDIDSNEIGVEIWYDDDRYYTFNTNLNFNLCVSVDFQEHFRKPPYVYLQFLVQPVNNIPIIFCGCEVSDSKYGLVQDLSKGYVEDEMMAFKDSPVSYLFKLNTSEQAEEKECTLKLHYRTATDEISSTLLRLFPQNLLETYEPSIKSICNQLSLTANISFYVFKKSIVLDNTRAVAIIEAEFYGMNTEVKDELLKIITDFDGNAEHERPDTYTDINSSISLTIPNPEADFVHYISLELNDPHSQYVVGEAIDATLVIDTLQMVDMEYKFSYELDRLSDGWSYTGRSRGVFTENKVSEQITLIPNRSGELLLPNVVIRPLHSTQNTLPICVASHTNTKVLVVPEVNMLAITF</sequence>
<dbReference type="PANTHER" id="PTHR13251:SF3">
    <property type="entry name" value="TRAFFICKING PROTEIN PARTICLE COMPLEX SUBUNIT 10"/>
    <property type="match status" value="1"/>
</dbReference>
<name>A0AAV5RHE3_STABA</name>
<keyword evidence="3" id="KW-0333">Golgi apparatus</keyword>
<proteinExistence type="predicted"/>
<comment type="caution">
    <text evidence="6">The sequence shown here is derived from an EMBL/GenBank/DDBJ whole genome shotgun (WGS) entry which is preliminary data.</text>
</comment>
<keyword evidence="7" id="KW-1185">Reference proteome</keyword>
<evidence type="ECO:0000259" key="5">
    <source>
        <dbReference type="Pfam" id="PF23036"/>
    </source>
</evidence>
<dbReference type="Proteomes" id="UP001362899">
    <property type="component" value="Unassembled WGS sequence"/>
</dbReference>
<feature type="domain" description="TRAPPC10/Trs130 C-terminal" evidence="4">
    <location>
        <begin position="926"/>
        <end position="1023"/>
    </location>
</feature>
<evidence type="ECO:0000313" key="7">
    <source>
        <dbReference type="Proteomes" id="UP001362899"/>
    </source>
</evidence>
<protein>
    <submittedName>
        <fullName evidence="6">Uncharacterized protein</fullName>
    </submittedName>
</protein>
<evidence type="ECO:0000256" key="2">
    <source>
        <dbReference type="ARBA" id="ARBA00022448"/>
    </source>
</evidence>
<dbReference type="Pfam" id="PF12584">
    <property type="entry name" value="TRAPPC10"/>
    <property type="match status" value="1"/>
</dbReference>
<keyword evidence="2" id="KW-0813">Transport</keyword>
<dbReference type="PANTHER" id="PTHR13251">
    <property type="entry name" value="EPILEPSY HOLOPROSENCEPHALY CANDIDATE 1/TMEM1"/>
    <property type="match status" value="1"/>
</dbReference>
<dbReference type="AlphaFoldDB" id="A0AAV5RHE3"/>
<dbReference type="InterPro" id="IPR022233">
    <property type="entry name" value="TRAPPC10/Trs130_C"/>
</dbReference>
<accession>A0AAV5RHE3</accession>